<dbReference type="AlphaFoldDB" id="A0A0E9RYR3"/>
<proteinExistence type="predicted"/>
<dbReference type="EMBL" id="GBXM01075184">
    <property type="protein sequence ID" value="JAH33393.1"/>
    <property type="molecule type" value="Transcribed_RNA"/>
</dbReference>
<organism evidence="1">
    <name type="scientific">Anguilla anguilla</name>
    <name type="common">European freshwater eel</name>
    <name type="synonym">Muraena anguilla</name>
    <dbReference type="NCBI Taxonomy" id="7936"/>
    <lineage>
        <taxon>Eukaryota</taxon>
        <taxon>Metazoa</taxon>
        <taxon>Chordata</taxon>
        <taxon>Craniata</taxon>
        <taxon>Vertebrata</taxon>
        <taxon>Euteleostomi</taxon>
        <taxon>Actinopterygii</taxon>
        <taxon>Neopterygii</taxon>
        <taxon>Teleostei</taxon>
        <taxon>Anguilliformes</taxon>
        <taxon>Anguillidae</taxon>
        <taxon>Anguilla</taxon>
    </lineage>
</organism>
<name>A0A0E9RYR3_ANGAN</name>
<protein>
    <submittedName>
        <fullName evidence="1">Uncharacterized protein</fullName>
    </submittedName>
</protein>
<sequence length="42" mass="4312">MEMEVGSPSGLLEGWDVECLVEAMGMSPEVGITQGEGKDGGV</sequence>
<accession>A0A0E9RYR3</accession>
<reference evidence="1" key="1">
    <citation type="submission" date="2014-11" db="EMBL/GenBank/DDBJ databases">
        <authorList>
            <person name="Amaro Gonzalez C."/>
        </authorList>
    </citation>
    <scope>NUCLEOTIDE SEQUENCE</scope>
</reference>
<reference evidence="1" key="2">
    <citation type="journal article" date="2015" name="Fish Shellfish Immunol.">
        <title>Early steps in the European eel (Anguilla anguilla)-Vibrio vulnificus interaction in the gills: Role of the RtxA13 toxin.</title>
        <authorList>
            <person name="Callol A."/>
            <person name="Pajuelo D."/>
            <person name="Ebbesson L."/>
            <person name="Teles M."/>
            <person name="MacKenzie S."/>
            <person name="Amaro C."/>
        </authorList>
    </citation>
    <scope>NUCLEOTIDE SEQUENCE</scope>
</reference>
<evidence type="ECO:0000313" key="1">
    <source>
        <dbReference type="EMBL" id="JAH33393.1"/>
    </source>
</evidence>